<dbReference type="GO" id="GO:0004497">
    <property type="term" value="F:monooxygenase activity"/>
    <property type="evidence" value="ECO:0007669"/>
    <property type="project" value="UniProtKB-ARBA"/>
</dbReference>
<dbReference type="SUPFAM" id="SSF50022">
    <property type="entry name" value="ISP domain"/>
    <property type="match status" value="1"/>
</dbReference>
<evidence type="ECO:0000256" key="8">
    <source>
        <dbReference type="ARBA" id="ARBA00029586"/>
    </source>
</evidence>
<protein>
    <recommendedName>
        <fullName evidence="2">Cytochrome bc1 complex Rieske iron-sulfur subunit</fullName>
    </recommendedName>
    <alternativeName>
        <fullName evidence="8">Cytochrome bc1 reductase complex subunit QcrA</fullName>
    </alternativeName>
</protein>
<evidence type="ECO:0000313" key="12">
    <source>
        <dbReference type="EMBL" id="QEU97752.1"/>
    </source>
</evidence>
<evidence type="ECO:0000313" key="13">
    <source>
        <dbReference type="Proteomes" id="UP000325529"/>
    </source>
</evidence>
<keyword evidence="5" id="KW-0408">Iron</keyword>
<feature type="region of interest" description="Disordered" evidence="10">
    <location>
        <begin position="1"/>
        <end position="24"/>
    </location>
</feature>
<evidence type="ECO:0000256" key="3">
    <source>
        <dbReference type="ARBA" id="ARBA00022714"/>
    </source>
</evidence>
<dbReference type="Pfam" id="PF00355">
    <property type="entry name" value="Rieske"/>
    <property type="match status" value="1"/>
</dbReference>
<dbReference type="Gene3D" id="2.102.10.10">
    <property type="entry name" value="Rieske [2Fe-2S] iron-sulphur domain"/>
    <property type="match status" value="1"/>
</dbReference>
<evidence type="ECO:0000256" key="10">
    <source>
        <dbReference type="SAM" id="MobiDB-lite"/>
    </source>
</evidence>
<organism evidence="12 13">
    <name type="scientific">Streptomyces kanamyceticus</name>
    <dbReference type="NCBI Taxonomy" id="1967"/>
    <lineage>
        <taxon>Bacteria</taxon>
        <taxon>Bacillati</taxon>
        <taxon>Actinomycetota</taxon>
        <taxon>Actinomycetes</taxon>
        <taxon>Kitasatosporales</taxon>
        <taxon>Streptomycetaceae</taxon>
        <taxon>Streptomyces</taxon>
    </lineage>
</organism>
<feature type="compositionally biased region" description="Low complexity" evidence="10">
    <location>
        <begin position="63"/>
        <end position="80"/>
    </location>
</feature>
<gene>
    <name evidence="12" type="ORF">CP970_34355</name>
</gene>
<accession>A0A5J6GTJ7</accession>
<comment type="cofactor">
    <cofactor evidence="9">
        <name>[2Fe-2S] cluster</name>
        <dbReference type="ChEBI" id="CHEBI:190135"/>
    </cofactor>
</comment>
<dbReference type="InterPro" id="IPR005805">
    <property type="entry name" value="Rieske_Fe-S_prot_C"/>
</dbReference>
<proteinExistence type="predicted"/>
<evidence type="ECO:0000256" key="7">
    <source>
        <dbReference type="ARBA" id="ARBA00023157"/>
    </source>
</evidence>
<evidence type="ECO:0000256" key="5">
    <source>
        <dbReference type="ARBA" id="ARBA00023004"/>
    </source>
</evidence>
<dbReference type="PROSITE" id="PS51296">
    <property type="entry name" value="RIESKE"/>
    <property type="match status" value="1"/>
</dbReference>
<evidence type="ECO:0000256" key="2">
    <source>
        <dbReference type="ARBA" id="ARBA00015816"/>
    </source>
</evidence>
<reference evidence="12 13" key="1">
    <citation type="submission" date="2017-09" db="EMBL/GenBank/DDBJ databases">
        <authorList>
            <person name="Lee N."/>
            <person name="Cho B.-K."/>
        </authorList>
    </citation>
    <scope>NUCLEOTIDE SEQUENCE [LARGE SCALE GENOMIC DNA]</scope>
    <source>
        <strain evidence="12 13">ATCC 12853</strain>
    </source>
</reference>
<keyword evidence="7" id="KW-1015">Disulfide bond</keyword>
<dbReference type="GO" id="GO:0046872">
    <property type="term" value="F:metal ion binding"/>
    <property type="evidence" value="ECO:0007669"/>
    <property type="project" value="UniProtKB-KW"/>
</dbReference>
<evidence type="ECO:0000256" key="6">
    <source>
        <dbReference type="ARBA" id="ARBA00023014"/>
    </source>
</evidence>
<sequence length="180" mass="17601">MADVGALVLPYGRGDDVSGAGRASRRAVIAAGAGALAAGCTKYGDEGSQPEPSDTATPPPSSSAPGSAKTSGSSAPASESPKPPAGPELAKTSDIPVGGGKVFKDKKVVVTQPESGDFKAFSAVCTHQGCTVSEVAGGTINCPCHGSKYRVADASVAGGPAPRPLPPQKITVTGNSITLG</sequence>
<dbReference type="PANTHER" id="PTHR10134">
    <property type="entry name" value="CYTOCHROME B-C1 COMPLEX SUBUNIT RIESKE, MITOCHONDRIAL"/>
    <property type="match status" value="1"/>
</dbReference>
<evidence type="ECO:0000256" key="4">
    <source>
        <dbReference type="ARBA" id="ARBA00022723"/>
    </source>
</evidence>
<keyword evidence="3" id="KW-0001">2Fe-2S</keyword>
<keyword evidence="4" id="KW-0479">Metal-binding</keyword>
<feature type="domain" description="Rieske" evidence="11">
    <location>
        <begin position="87"/>
        <end position="179"/>
    </location>
</feature>
<dbReference type="InterPro" id="IPR014349">
    <property type="entry name" value="Rieske_Fe-S_prot"/>
</dbReference>
<comment type="function">
    <text evidence="1">Iron-sulfur subunit of the cytochrome bc1 complex, an essential component of the respiratory electron transport chain required for ATP synthesis. The bc1 complex catalyzes the oxidation of menaquinol and the reduction of cytochrome c in the respiratory chain. The bc1 complex operates through a Q-cycle mechanism that couples electron transfer to generation of the proton gradient that drives ATP synthesis.</text>
</comment>
<dbReference type="Proteomes" id="UP000325529">
    <property type="component" value="Chromosome"/>
</dbReference>
<dbReference type="GO" id="GO:0016020">
    <property type="term" value="C:membrane"/>
    <property type="evidence" value="ECO:0007669"/>
    <property type="project" value="InterPro"/>
</dbReference>
<dbReference type="GO" id="GO:0016705">
    <property type="term" value="F:oxidoreductase activity, acting on paired donors, with incorporation or reduction of molecular oxygen"/>
    <property type="evidence" value="ECO:0007669"/>
    <property type="project" value="UniProtKB-ARBA"/>
</dbReference>
<dbReference type="InterPro" id="IPR017941">
    <property type="entry name" value="Rieske_2Fe-2S"/>
</dbReference>
<feature type="region of interest" description="Disordered" evidence="10">
    <location>
        <begin position="40"/>
        <end position="100"/>
    </location>
</feature>
<dbReference type="CDD" id="cd03467">
    <property type="entry name" value="Rieske"/>
    <property type="match status" value="1"/>
</dbReference>
<dbReference type="KEGG" id="ska:CP970_34355"/>
<evidence type="ECO:0000256" key="9">
    <source>
        <dbReference type="ARBA" id="ARBA00034078"/>
    </source>
</evidence>
<keyword evidence="6" id="KW-0411">Iron-sulfur</keyword>
<keyword evidence="13" id="KW-1185">Reference proteome</keyword>
<dbReference type="OrthoDB" id="25106at2"/>
<dbReference type="EMBL" id="CP023699">
    <property type="protein sequence ID" value="QEU97752.1"/>
    <property type="molecule type" value="Genomic_DNA"/>
</dbReference>
<dbReference type="AlphaFoldDB" id="A0A5J6GTJ7"/>
<dbReference type="GO" id="GO:0051537">
    <property type="term" value="F:2 iron, 2 sulfur cluster binding"/>
    <property type="evidence" value="ECO:0007669"/>
    <property type="project" value="UniProtKB-KW"/>
</dbReference>
<dbReference type="PRINTS" id="PR00162">
    <property type="entry name" value="RIESKE"/>
</dbReference>
<dbReference type="FunFam" id="2.102.10.10:FF:000016">
    <property type="entry name" value="Nitrite reductase/ring-hydroxylating ferredoxin subunit"/>
    <property type="match status" value="1"/>
</dbReference>
<evidence type="ECO:0000256" key="1">
    <source>
        <dbReference type="ARBA" id="ARBA00002494"/>
    </source>
</evidence>
<name>A0A5J6GTJ7_STRKN</name>
<dbReference type="InterPro" id="IPR036922">
    <property type="entry name" value="Rieske_2Fe-2S_sf"/>
</dbReference>
<evidence type="ECO:0000259" key="11">
    <source>
        <dbReference type="PROSITE" id="PS51296"/>
    </source>
</evidence>